<dbReference type="Gene3D" id="1.10.10.10">
    <property type="entry name" value="Winged helix-like DNA-binding domain superfamily/Winged helix DNA-binding domain"/>
    <property type="match status" value="1"/>
</dbReference>
<dbReference type="GO" id="GO:0003700">
    <property type="term" value="F:DNA-binding transcription factor activity"/>
    <property type="evidence" value="ECO:0007669"/>
    <property type="project" value="InterPro"/>
</dbReference>
<dbReference type="OrthoDB" id="3460651at2"/>
<evidence type="ECO:0000259" key="4">
    <source>
        <dbReference type="SMART" id="SM00418"/>
    </source>
</evidence>
<evidence type="ECO:0000313" key="5">
    <source>
        <dbReference type="EMBL" id="ADB30607.1"/>
    </source>
</evidence>
<evidence type="ECO:0000313" key="6">
    <source>
        <dbReference type="Proteomes" id="UP000007967"/>
    </source>
</evidence>
<name>D2PLH8_KRIFD</name>
<gene>
    <name evidence="5" type="ordered locus">Kfla_1509</name>
</gene>
<dbReference type="InterPro" id="IPR036388">
    <property type="entry name" value="WH-like_DNA-bd_sf"/>
</dbReference>
<dbReference type="eggNOG" id="COG0640">
    <property type="taxonomic scope" value="Bacteria"/>
</dbReference>
<dbReference type="Pfam" id="PF01022">
    <property type="entry name" value="HTH_5"/>
    <property type="match status" value="1"/>
</dbReference>
<keyword evidence="3" id="KW-0804">Transcription</keyword>
<dbReference type="RefSeq" id="WP_012919163.1">
    <property type="nucleotide sequence ID" value="NC_013729.1"/>
</dbReference>
<dbReference type="InterPro" id="IPR051011">
    <property type="entry name" value="Metal_resp_trans_reg"/>
</dbReference>
<dbReference type="CDD" id="cd00090">
    <property type="entry name" value="HTH_ARSR"/>
    <property type="match status" value="1"/>
</dbReference>
<dbReference type="EMBL" id="CP001736">
    <property type="protein sequence ID" value="ADB30607.1"/>
    <property type="molecule type" value="Genomic_DNA"/>
</dbReference>
<dbReference type="GO" id="GO:0003677">
    <property type="term" value="F:DNA binding"/>
    <property type="evidence" value="ECO:0007669"/>
    <property type="project" value="UniProtKB-KW"/>
</dbReference>
<feature type="domain" description="HTH arsR-type" evidence="4">
    <location>
        <begin position="247"/>
        <end position="321"/>
    </location>
</feature>
<keyword evidence="6" id="KW-1185">Reference proteome</keyword>
<dbReference type="SMART" id="SM00418">
    <property type="entry name" value="HTH_ARSR"/>
    <property type="match status" value="1"/>
</dbReference>
<dbReference type="InterPro" id="IPR036390">
    <property type="entry name" value="WH_DNA-bd_sf"/>
</dbReference>
<organism evidence="5 6">
    <name type="scientific">Kribbella flavida (strain DSM 17836 / JCM 10339 / NBRC 14399)</name>
    <dbReference type="NCBI Taxonomy" id="479435"/>
    <lineage>
        <taxon>Bacteria</taxon>
        <taxon>Bacillati</taxon>
        <taxon>Actinomycetota</taxon>
        <taxon>Actinomycetes</taxon>
        <taxon>Propionibacteriales</taxon>
        <taxon>Kribbellaceae</taxon>
        <taxon>Kribbella</taxon>
    </lineage>
</organism>
<reference evidence="5 6" key="2">
    <citation type="journal article" date="2010" name="Stand. Genomic Sci.">
        <title>Complete genome sequence of Kribbella flavida type strain (IFO 14399).</title>
        <authorList>
            <person name="Pukall R."/>
            <person name="Lapidus A."/>
            <person name="Glavina Del Rio T."/>
            <person name="Copeland A."/>
            <person name="Tice H."/>
            <person name="Cheng J.-F."/>
            <person name="Lucas S."/>
            <person name="Chen F."/>
            <person name="Nolan M."/>
            <person name="LaButti K."/>
            <person name="Pati A."/>
            <person name="Ivanova N."/>
            <person name="Mavrommatis K."/>
            <person name="Mikhailova N."/>
            <person name="Pitluck S."/>
            <person name="Bruce D."/>
            <person name="Goodwin L."/>
            <person name="Land M."/>
            <person name="Hauser L."/>
            <person name="Chang Y.-J."/>
            <person name="Jeffries C.D."/>
            <person name="Chen A."/>
            <person name="Palaniappan K."/>
            <person name="Chain P."/>
            <person name="Rohde M."/>
            <person name="Goeker M."/>
            <person name="Bristow J."/>
            <person name="Eisen J.A."/>
            <person name="Markowitz V."/>
            <person name="Hugenholtz P."/>
            <person name="Kyrpides N.C."/>
            <person name="Klenk H.-P."/>
            <person name="Brettin T."/>
        </authorList>
    </citation>
    <scope>NUCLEOTIDE SEQUENCE [LARGE SCALE GENOMIC DNA]</scope>
    <source>
        <strain evidence="6">DSM 17836 / JCM 10339 / NBRC 14399</strain>
    </source>
</reference>
<reference evidence="6" key="1">
    <citation type="submission" date="2009-09" db="EMBL/GenBank/DDBJ databases">
        <title>The complete genome of Kribbella flavida DSM 17836.</title>
        <authorList>
            <consortium name="US DOE Joint Genome Institute (JGI-PGF)"/>
            <person name="Lucas S."/>
            <person name="Copeland A."/>
            <person name="Lapidus A."/>
            <person name="Glavina del Rio T."/>
            <person name="Dalin E."/>
            <person name="Tice H."/>
            <person name="Bruce D."/>
            <person name="Goodwin L."/>
            <person name="Pitluck S."/>
            <person name="Kyrpides N."/>
            <person name="Mavromatis K."/>
            <person name="Ivanova N."/>
            <person name="Saunders E."/>
            <person name="Brettin T."/>
            <person name="Detter J.C."/>
            <person name="Han C."/>
            <person name="Larimer F."/>
            <person name="Land M."/>
            <person name="Hauser L."/>
            <person name="Markowitz V."/>
            <person name="Cheng J.-F."/>
            <person name="Hugenholtz P."/>
            <person name="Woyke T."/>
            <person name="Wu D."/>
            <person name="Pukall R."/>
            <person name="Klenk H.-P."/>
            <person name="Eisen J.A."/>
        </authorList>
    </citation>
    <scope>NUCLEOTIDE SEQUENCE [LARGE SCALE GENOMIC DNA]</scope>
    <source>
        <strain evidence="6">DSM 17836 / JCM 10339 / NBRC 14399</strain>
    </source>
</reference>
<keyword evidence="2" id="KW-0238">DNA-binding</keyword>
<evidence type="ECO:0000256" key="3">
    <source>
        <dbReference type="ARBA" id="ARBA00023163"/>
    </source>
</evidence>
<evidence type="ECO:0000256" key="2">
    <source>
        <dbReference type="ARBA" id="ARBA00023125"/>
    </source>
</evidence>
<dbReference type="PANTHER" id="PTHR43132">
    <property type="entry name" value="ARSENICAL RESISTANCE OPERON REPRESSOR ARSR-RELATED"/>
    <property type="match status" value="1"/>
</dbReference>
<dbReference type="STRING" id="479435.Kfla_1509"/>
<dbReference type="InterPro" id="IPR001845">
    <property type="entry name" value="HTH_ArsR_DNA-bd_dom"/>
</dbReference>
<keyword evidence="1" id="KW-0805">Transcription regulation</keyword>
<sequence>MGWWQLDADTLARSRFVVSEFTETVAGLASLTRGSAAHPGERAWLATHLSPYRLLLEREPVTAQLVRAAFSATWIADFLTPTPPAEGEVPFADEVARVRATPTETVWADVARATGGPLPGELRRTDLAARAADLLEWVWLETVAPYWAQRRHILEADIVARTRQLSLGGWAAAMDDLRPEMRWLGAGRLRINSHAYPPRDISGAQLLFVPVTPGRGWVSWDEPHRYALVYPCSGVLAEHGRPPAPAALGRLLGPARAEILVLLESPKSTTQLVALTGLGLGSVGRHLQILLDAHLVIRRRAGRSVLYSRLPAADHLIAAQDSIS</sequence>
<dbReference type="KEGG" id="kfl:Kfla_1509"/>
<accession>D2PLH8</accession>
<dbReference type="InterPro" id="IPR011991">
    <property type="entry name" value="ArsR-like_HTH"/>
</dbReference>
<protein>
    <submittedName>
        <fullName evidence="5">Transcriptional regulator, ArsR family</fullName>
    </submittedName>
</protein>
<dbReference type="Proteomes" id="UP000007967">
    <property type="component" value="Chromosome"/>
</dbReference>
<dbReference type="SUPFAM" id="SSF46785">
    <property type="entry name" value="Winged helix' DNA-binding domain"/>
    <property type="match status" value="1"/>
</dbReference>
<evidence type="ECO:0000256" key="1">
    <source>
        <dbReference type="ARBA" id="ARBA00023015"/>
    </source>
</evidence>
<dbReference type="PANTHER" id="PTHR43132:SF6">
    <property type="entry name" value="HTH-TYPE TRANSCRIPTIONAL REPRESSOR CZRA"/>
    <property type="match status" value="1"/>
</dbReference>
<dbReference type="AlphaFoldDB" id="D2PLH8"/>
<proteinExistence type="predicted"/>
<dbReference type="HOGENOM" id="CLU_063235_0_1_11"/>